<dbReference type="GO" id="GO:0008270">
    <property type="term" value="F:zinc ion binding"/>
    <property type="evidence" value="ECO:0007669"/>
    <property type="project" value="UniProtKB-KW"/>
</dbReference>
<comment type="caution">
    <text evidence="9">The sequence shown here is derived from an EMBL/GenBank/DDBJ whole genome shotgun (WGS) entry which is preliminary data.</text>
</comment>
<keyword evidence="10" id="KW-1185">Reference proteome</keyword>
<evidence type="ECO:0000313" key="9">
    <source>
        <dbReference type="EMBL" id="CAG7827998.1"/>
    </source>
</evidence>
<accession>A0A8J2PNP3</accession>
<gene>
    <name evidence="9" type="ORF">AFUS01_LOCUS37951</name>
</gene>
<dbReference type="Proteomes" id="UP000708208">
    <property type="component" value="Unassembled WGS sequence"/>
</dbReference>
<dbReference type="PANTHER" id="PTHR24394">
    <property type="entry name" value="ZINC FINGER PROTEIN"/>
    <property type="match status" value="1"/>
</dbReference>
<feature type="domain" description="C2H2-type" evidence="8">
    <location>
        <begin position="37"/>
        <end position="64"/>
    </location>
</feature>
<organism evidence="9 10">
    <name type="scientific">Allacma fusca</name>
    <dbReference type="NCBI Taxonomy" id="39272"/>
    <lineage>
        <taxon>Eukaryota</taxon>
        <taxon>Metazoa</taxon>
        <taxon>Ecdysozoa</taxon>
        <taxon>Arthropoda</taxon>
        <taxon>Hexapoda</taxon>
        <taxon>Collembola</taxon>
        <taxon>Symphypleona</taxon>
        <taxon>Sminthuridae</taxon>
        <taxon>Allacma</taxon>
    </lineage>
</organism>
<evidence type="ECO:0000256" key="1">
    <source>
        <dbReference type="ARBA" id="ARBA00022723"/>
    </source>
</evidence>
<evidence type="ECO:0000256" key="3">
    <source>
        <dbReference type="ARBA" id="ARBA00022771"/>
    </source>
</evidence>
<sequence length="100" mass="11934">MNSSVSRHLKAPVRQAKTQTQRKSKILQVKYPEDYRFRCSKCSYSGTNLSYLNQHLRTHSSEKPYRCEYCPAMFRFLGGLNQHRRTHTGERPFLYELFNK</sequence>
<evidence type="ECO:0000256" key="6">
    <source>
        <dbReference type="PROSITE-ProRule" id="PRU00042"/>
    </source>
</evidence>
<keyword evidence="2" id="KW-0677">Repeat</keyword>
<dbReference type="SMART" id="SM00355">
    <property type="entry name" value="ZnF_C2H2"/>
    <property type="match status" value="2"/>
</dbReference>
<keyword evidence="1" id="KW-0479">Metal-binding</keyword>
<protein>
    <recommendedName>
        <fullName evidence="8">C2H2-type domain-containing protein</fullName>
    </recommendedName>
</protein>
<dbReference type="GO" id="GO:0005634">
    <property type="term" value="C:nucleus"/>
    <property type="evidence" value="ECO:0007669"/>
    <property type="project" value="TreeGrafter"/>
</dbReference>
<feature type="domain" description="C2H2-type" evidence="8">
    <location>
        <begin position="65"/>
        <end position="92"/>
    </location>
</feature>
<dbReference type="GO" id="GO:0000981">
    <property type="term" value="F:DNA-binding transcription factor activity, RNA polymerase II-specific"/>
    <property type="evidence" value="ECO:0007669"/>
    <property type="project" value="TreeGrafter"/>
</dbReference>
<reference evidence="9" key="1">
    <citation type="submission" date="2021-06" db="EMBL/GenBank/DDBJ databases">
        <authorList>
            <person name="Hodson N. C."/>
            <person name="Mongue J. A."/>
            <person name="Jaron S. K."/>
        </authorList>
    </citation>
    <scope>NUCLEOTIDE SEQUENCE</scope>
</reference>
<evidence type="ECO:0000256" key="2">
    <source>
        <dbReference type="ARBA" id="ARBA00022737"/>
    </source>
</evidence>
<keyword evidence="3 6" id="KW-0863">Zinc-finger</keyword>
<dbReference type="PROSITE" id="PS50157">
    <property type="entry name" value="ZINC_FINGER_C2H2_2"/>
    <property type="match status" value="2"/>
</dbReference>
<evidence type="ECO:0000256" key="5">
    <source>
        <dbReference type="ARBA" id="ARBA00023242"/>
    </source>
</evidence>
<dbReference type="EMBL" id="CAJVCH010545703">
    <property type="protein sequence ID" value="CAG7827998.1"/>
    <property type="molecule type" value="Genomic_DNA"/>
</dbReference>
<keyword evidence="4" id="KW-0862">Zinc</keyword>
<name>A0A8J2PNP3_9HEXA</name>
<evidence type="ECO:0000256" key="7">
    <source>
        <dbReference type="SAM" id="MobiDB-lite"/>
    </source>
</evidence>
<dbReference type="AlphaFoldDB" id="A0A8J2PNP3"/>
<evidence type="ECO:0000259" key="8">
    <source>
        <dbReference type="PROSITE" id="PS50157"/>
    </source>
</evidence>
<dbReference type="Pfam" id="PF00096">
    <property type="entry name" value="zf-C2H2"/>
    <property type="match status" value="2"/>
</dbReference>
<dbReference type="OrthoDB" id="9439903at2759"/>
<evidence type="ECO:0000256" key="4">
    <source>
        <dbReference type="ARBA" id="ARBA00022833"/>
    </source>
</evidence>
<proteinExistence type="predicted"/>
<dbReference type="PROSITE" id="PS00028">
    <property type="entry name" value="ZINC_FINGER_C2H2_1"/>
    <property type="match status" value="1"/>
</dbReference>
<evidence type="ECO:0000313" key="10">
    <source>
        <dbReference type="Proteomes" id="UP000708208"/>
    </source>
</evidence>
<keyword evidence="5" id="KW-0539">Nucleus</keyword>
<feature type="region of interest" description="Disordered" evidence="7">
    <location>
        <begin position="1"/>
        <end position="23"/>
    </location>
</feature>
<dbReference type="InterPro" id="IPR013087">
    <property type="entry name" value="Znf_C2H2_type"/>
</dbReference>
<dbReference type="FunFam" id="3.30.160.60:FF:002343">
    <property type="entry name" value="Zinc finger protein 33A"/>
    <property type="match status" value="1"/>
</dbReference>
<dbReference type="PANTHER" id="PTHR24394:SF44">
    <property type="entry name" value="ZINC FINGER PROTEIN 271-LIKE"/>
    <property type="match status" value="1"/>
</dbReference>